<dbReference type="Proteomes" id="UP000285326">
    <property type="component" value="Unassembled WGS sequence"/>
</dbReference>
<dbReference type="AlphaFoldDB" id="A0A420IJA3"/>
<comment type="caution">
    <text evidence="2">The sequence shown here is derived from an EMBL/GenBank/DDBJ whole genome shotgun (WGS) entry which is preliminary data.</text>
</comment>
<evidence type="ECO:0000313" key="3">
    <source>
        <dbReference type="Proteomes" id="UP000285326"/>
    </source>
</evidence>
<gene>
    <name evidence="2" type="ORF">GcM1_238051</name>
</gene>
<sequence length="117" mass="13783">MTNRGWEGPFHLIAIQNQTCTIALPSGPTKFRTTVVRPFIRIEKLSDTETSKLEDKSDQRLGKLKHVPSTNKKKDDLDNEELRNEQLELRNQRLRRAHRLSSRFRNDEFMMNAVDEF</sequence>
<name>A0A420IJA3_9PEZI</name>
<accession>A0A420IJA3</accession>
<dbReference type="EMBL" id="MCBS01023863">
    <property type="protein sequence ID" value="RKF74630.1"/>
    <property type="molecule type" value="Genomic_DNA"/>
</dbReference>
<feature type="compositionally biased region" description="Basic and acidic residues" evidence="1">
    <location>
        <begin position="48"/>
        <end position="61"/>
    </location>
</feature>
<protein>
    <submittedName>
        <fullName evidence="2">Uncharacterized protein</fullName>
    </submittedName>
</protein>
<feature type="region of interest" description="Disordered" evidence="1">
    <location>
        <begin position="48"/>
        <end position="80"/>
    </location>
</feature>
<organism evidence="2 3">
    <name type="scientific">Golovinomyces cichoracearum</name>
    <dbReference type="NCBI Taxonomy" id="62708"/>
    <lineage>
        <taxon>Eukaryota</taxon>
        <taxon>Fungi</taxon>
        <taxon>Dikarya</taxon>
        <taxon>Ascomycota</taxon>
        <taxon>Pezizomycotina</taxon>
        <taxon>Leotiomycetes</taxon>
        <taxon>Erysiphales</taxon>
        <taxon>Erysiphaceae</taxon>
        <taxon>Golovinomyces</taxon>
    </lineage>
</organism>
<evidence type="ECO:0000313" key="2">
    <source>
        <dbReference type="EMBL" id="RKF74630.1"/>
    </source>
</evidence>
<proteinExistence type="predicted"/>
<reference evidence="2 3" key="1">
    <citation type="journal article" date="2018" name="BMC Genomics">
        <title>Comparative genome analyses reveal sequence features reflecting distinct modes of host-adaptation between dicot and monocot powdery mildew.</title>
        <authorList>
            <person name="Wu Y."/>
            <person name="Ma X."/>
            <person name="Pan Z."/>
            <person name="Kale S.D."/>
            <person name="Song Y."/>
            <person name="King H."/>
            <person name="Zhang Q."/>
            <person name="Presley C."/>
            <person name="Deng X."/>
            <person name="Wei C.I."/>
            <person name="Xiao S."/>
        </authorList>
    </citation>
    <scope>NUCLEOTIDE SEQUENCE [LARGE SCALE GENOMIC DNA]</scope>
    <source>
        <strain evidence="2">UMSG1</strain>
    </source>
</reference>
<evidence type="ECO:0000256" key="1">
    <source>
        <dbReference type="SAM" id="MobiDB-lite"/>
    </source>
</evidence>